<dbReference type="Proteomes" id="UP000028933">
    <property type="component" value="Chromosome"/>
</dbReference>
<dbReference type="GeneID" id="93134695"/>
<dbReference type="EMBL" id="CP007547">
    <property type="protein sequence ID" value="AIL43783.1"/>
    <property type="molecule type" value="Genomic_DNA"/>
</dbReference>
<sequence length="78" mass="8217">MNHSLTILEVGGLGGIVVMIISMIVVVAFVFGLVVAAIIKLIYESGGDKKYSKSNFWLTVLIVMLICGLISGVICGGM</sequence>
<accession>A0A077EAY9</accession>
<gene>
    <name evidence="2" type="ORF">BD94_0008</name>
</gene>
<keyword evidence="1" id="KW-1133">Transmembrane helix</keyword>
<feature type="transmembrane region" description="Helical" evidence="1">
    <location>
        <begin position="55"/>
        <end position="74"/>
    </location>
</feature>
<dbReference type="eggNOG" id="ENOG50335Q4">
    <property type="taxonomic scope" value="Bacteria"/>
</dbReference>
<protein>
    <submittedName>
        <fullName evidence="2">Uncharacterized protein</fullName>
    </submittedName>
</protein>
<proteinExistence type="predicted"/>
<keyword evidence="1" id="KW-0472">Membrane</keyword>
<reference evidence="2" key="2">
    <citation type="journal article" date="2015" name="Genome Biol. Evol.">
        <title>Complete Genome Sequence and Transcriptomic Analysis of the Novel Pathogen Elizabethkingia anophelis in Response to Oxidative Stress.</title>
        <authorList>
            <person name="Li Y."/>
            <person name="Liu Y."/>
            <person name="Chew S.C."/>
            <person name="Tay M."/>
            <person name="Salido M.M."/>
            <person name="Teo J."/>
            <person name="Lauro F.M."/>
            <person name="Givskov M."/>
            <person name="Yang L."/>
        </authorList>
    </citation>
    <scope>NUCLEOTIDE SEQUENCE</scope>
    <source>
        <strain evidence="2">NUHP1</strain>
    </source>
</reference>
<organism evidence="2 3">
    <name type="scientific">Elizabethkingia anophelis NUHP1</name>
    <dbReference type="NCBI Taxonomy" id="1338011"/>
    <lineage>
        <taxon>Bacteria</taxon>
        <taxon>Pseudomonadati</taxon>
        <taxon>Bacteroidota</taxon>
        <taxon>Flavobacteriia</taxon>
        <taxon>Flavobacteriales</taxon>
        <taxon>Weeksellaceae</taxon>
        <taxon>Elizabethkingia</taxon>
    </lineage>
</organism>
<dbReference type="HOGENOM" id="CLU_2615603_0_0_10"/>
<feature type="transmembrane region" description="Helical" evidence="1">
    <location>
        <begin position="12"/>
        <end position="43"/>
    </location>
</feature>
<evidence type="ECO:0000313" key="3">
    <source>
        <dbReference type="Proteomes" id="UP000028933"/>
    </source>
</evidence>
<dbReference type="RefSeq" id="WP_009090090.1">
    <property type="nucleotide sequence ID" value="NZ_CP007547.1"/>
</dbReference>
<dbReference type="STRING" id="1338011.BD94_0008"/>
<keyword evidence="1" id="KW-0812">Transmembrane</keyword>
<evidence type="ECO:0000256" key="1">
    <source>
        <dbReference type="SAM" id="Phobius"/>
    </source>
</evidence>
<dbReference type="AlphaFoldDB" id="A0A077EAY9"/>
<dbReference type="KEGG" id="eao:BD94_0008"/>
<name>A0A077EAY9_9FLAO</name>
<reference evidence="2" key="1">
    <citation type="journal article" date="2013" name="Lancet">
        <title>First case of E anophelis outbreak in an intensive-care unit.</title>
        <authorList>
            <person name="Teo J."/>
            <person name="Tan S.Y."/>
            <person name="Tay M."/>
            <person name="Ding Y."/>
            <person name="Kjelleberg S."/>
            <person name="Givskov M."/>
            <person name="Lin R.T."/>
            <person name="Yang L."/>
        </authorList>
    </citation>
    <scope>NUCLEOTIDE SEQUENCE [LARGE SCALE GENOMIC DNA]</scope>
    <source>
        <strain evidence="2">NUHP1</strain>
    </source>
</reference>
<evidence type="ECO:0000313" key="2">
    <source>
        <dbReference type="EMBL" id="AIL43783.1"/>
    </source>
</evidence>